<proteinExistence type="predicted"/>
<keyword evidence="2" id="KW-1185">Reference proteome</keyword>
<dbReference type="EMBL" id="BPLR01004372">
    <property type="protein sequence ID" value="GIX94422.1"/>
    <property type="molecule type" value="Genomic_DNA"/>
</dbReference>
<dbReference type="Proteomes" id="UP001054945">
    <property type="component" value="Unassembled WGS sequence"/>
</dbReference>
<dbReference type="AlphaFoldDB" id="A0AAV4PH29"/>
<sequence length="94" mass="10977">MLLVLYLMHKVLRNTSFLNLEIHGVSKHFPNAYIFELSTFSGRPQNAGEIIRKTQGFPTSTQLSSREHFSDLTLEGFQEHFRKDILESSQKWIH</sequence>
<evidence type="ECO:0000313" key="1">
    <source>
        <dbReference type="EMBL" id="GIX94422.1"/>
    </source>
</evidence>
<reference evidence="1 2" key="1">
    <citation type="submission" date="2021-06" db="EMBL/GenBank/DDBJ databases">
        <title>Caerostris extrusa draft genome.</title>
        <authorList>
            <person name="Kono N."/>
            <person name="Arakawa K."/>
        </authorList>
    </citation>
    <scope>NUCLEOTIDE SEQUENCE [LARGE SCALE GENOMIC DNA]</scope>
</reference>
<gene>
    <name evidence="1" type="ORF">CEXT_557551</name>
</gene>
<comment type="caution">
    <text evidence="1">The sequence shown here is derived from an EMBL/GenBank/DDBJ whole genome shotgun (WGS) entry which is preliminary data.</text>
</comment>
<protein>
    <submittedName>
        <fullName evidence="1">Uncharacterized protein</fullName>
    </submittedName>
</protein>
<accession>A0AAV4PH29</accession>
<name>A0AAV4PH29_CAEEX</name>
<organism evidence="1 2">
    <name type="scientific">Caerostris extrusa</name>
    <name type="common">Bark spider</name>
    <name type="synonym">Caerostris bankana</name>
    <dbReference type="NCBI Taxonomy" id="172846"/>
    <lineage>
        <taxon>Eukaryota</taxon>
        <taxon>Metazoa</taxon>
        <taxon>Ecdysozoa</taxon>
        <taxon>Arthropoda</taxon>
        <taxon>Chelicerata</taxon>
        <taxon>Arachnida</taxon>
        <taxon>Araneae</taxon>
        <taxon>Araneomorphae</taxon>
        <taxon>Entelegynae</taxon>
        <taxon>Araneoidea</taxon>
        <taxon>Araneidae</taxon>
        <taxon>Caerostris</taxon>
    </lineage>
</organism>
<evidence type="ECO:0000313" key="2">
    <source>
        <dbReference type="Proteomes" id="UP001054945"/>
    </source>
</evidence>